<dbReference type="SMART" id="SM00849">
    <property type="entry name" value="Lactamase_B"/>
    <property type="match status" value="1"/>
</dbReference>
<sequence>MYRLYMKINKKLLTLSLTVIIILLIFVLYVFFNIKFRSSKSVSCNKDLLTIHYIDVGQGDSILVQFNEKNLLIDAGCPNRKVYNYLKKCNIKKINYVIATHPHDDHIGGMTYIINRFPINNFLAPKAINNTPSFKKMITDLRKNNLKINLTKAGSYIPFDSKLSCFIVAPNNCNYKNLNNYSIVLRITYNKTSFLFCGDAENLSEEEILNSGYNITSDVLKLGHHGSKTSTSDSFLNEVNPKVAIISCGKGNDYGHPHKETLKKLKNKNITTYRTNINGTIILESNGTKIIKRQ</sequence>
<keyword evidence="1" id="KW-0812">Transmembrane</keyword>
<comment type="caution">
    <text evidence="3">The sequence shown here is derived from an EMBL/GenBank/DDBJ whole genome shotgun (WGS) entry which is preliminary data.</text>
</comment>
<dbReference type="InterPro" id="IPR052159">
    <property type="entry name" value="Competence_DNA_uptake"/>
</dbReference>
<evidence type="ECO:0000259" key="2">
    <source>
        <dbReference type="SMART" id="SM00849"/>
    </source>
</evidence>
<feature type="domain" description="Metallo-beta-lactamase" evidence="2">
    <location>
        <begin position="58"/>
        <end position="250"/>
    </location>
</feature>
<keyword evidence="1" id="KW-1133">Transmembrane helix</keyword>
<evidence type="ECO:0000313" key="3">
    <source>
        <dbReference type="EMBL" id="EES91771.1"/>
    </source>
</evidence>
<name>A0A9P2G850_CLOBO</name>
<dbReference type="PANTHER" id="PTHR30619:SF7">
    <property type="entry name" value="BETA-LACTAMASE DOMAIN PROTEIN"/>
    <property type="match status" value="1"/>
</dbReference>
<reference evidence="3 4" key="1">
    <citation type="submission" date="2009-10" db="EMBL/GenBank/DDBJ databases">
        <authorList>
            <person name="Shrivastava S."/>
            <person name="Brinkac L.B."/>
            <person name="Brown J.L."/>
            <person name="Bruce D.B."/>
            <person name="Detter C."/>
            <person name="Green L.D."/>
            <person name="Munk C.A."/>
            <person name="Rogers Y.C."/>
            <person name="Tapia R."/>
            <person name="Saunders E.S."/>
            <person name="Sims D.R."/>
            <person name="Smith L.A."/>
            <person name="Smith T.J."/>
            <person name="Sutton G."/>
            <person name="Brettin T."/>
        </authorList>
    </citation>
    <scope>NUCLEOTIDE SEQUENCE [LARGE SCALE GENOMIC DNA]</scope>
    <source>
        <strain evidence="4">D str. 1873</strain>
    </source>
</reference>
<accession>A0A9P2G850</accession>
<dbReference type="InterPro" id="IPR036866">
    <property type="entry name" value="RibonucZ/Hydroxyglut_hydro"/>
</dbReference>
<dbReference type="Gene3D" id="3.60.15.10">
    <property type="entry name" value="Ribonuclease Z/Hydroxyacylglutathione hydrolase-like"/>
    <property type="match status" value="1"/>
</dbReference>
<gene>
    <name evidence="3" type="ORF">CLG_B0580</name>
</gene>
<proteinExistence type="predicted"/>
<organism evidence="3 4">
    <name type="scientific">Clostridium botulinum D str. 1873</name>
    <dbReference type="NCBI Taxonomy" id="592027"/>
    <lineage>
        <taxon>Bacteria</taxon>
        <taxon>Bacillati</taxon>
        <taxon>Bacillota</taxon>
        <taxon>Clostridia</taxon>
        <taxon>Eubacteriales</taxon>
        <taxon>Clostridiaceae</taxon>
        <taxon>Clostridium</taxon>
    </lineage>
</organism>
<dbReference type="CDD" id="cd07731">
    <property type="entry name" value="ComA-like_MBL-fold"/>
    <property type="match status" value="1"/>
</dbReference>
<feature type="transmembrane region" description="Helical" evidence="1">
    <location>
        <begin position="12"/>
        <end position="32"/>
    </location>
</feature>
<protein>
    <submittedName>
        <fullName evidence="3">Metallo-beta-lactamase family protein</fullName>
    </submittedName>
</protein>
<dbReference type="Proteomes" id="UP000006160">
    <property type="component" value="Unassembled WGS sequence"/>
</dbReference>
<evidence type="ECO:0000313" key="4">
    <source>
        <dbReference type="Proteomes" id="UP000006160"/>
    </source>
</evidence>
<dbReference type="InterPro" id="IPR001279">
    <property type="entry name" value="Metallo-B-lactamas"/>
</dbReference>
<dbReference type="SUPFAM" id="SSF56281">
    <property type="entry name" value="Metallo-hydrolase/oxidoreductase"/>
    <property type="match status" value="1"/>
</dbReference>
<dbReference type="EMBL" id="ACSJ01000007">
    <property type="protein sequence ID" value="EES91771.1"/>
    <property type="molecule type" value="Genomic_DNA"/>
</dbReference>
<dbReference type="InterPro" id="IPR035681">
    <property type="entry name" value="ComA-like_MBL"/>
</dbReference>
<evidence type="ECO:0000256" key="1">
    <source>
        <dbReference type="SAM" id="Phobius"/>
    </source>
</evidence>
<dbReference type="Pfam" id="PF00753">
    <property type="entry name" value="Lactamase_B"/>
    <property type="match status" value="1"/>
</dbReference>
<keyword evidence="1" id="KW-0472">Membrane</keyword>
<dbReference type="AlphaFoldDB" id="A0A9P2G850"/>
<dbReference type="PANTHER" id="PTHR30619">
    <property type="entry name" value="DNA INTERNALIZATION/COMPETENCE PROTEIN COMEC/REC2"/>
    <property type="match status" value="1"/>
</dbReference>